<reference evidence="3 4" key="1">
    <citation type="journal article" date="2010" name="Science">
        <title>Genomic comparison of the ants Camponotus floridanus and Harpegnathos saltator.</title>
        <authorList>
            <person name="Bonasio R."/>
            <person name="Zhang G."/>
            <person name="Ye C."/>
            <person name="Mutti N.S."/>
            <person name="Fang X."/>
            <person name="Qin N."/>
            <person name="Donahue G."/>
            <person name="Yang P."/>
            <person name="Li Q."/>
            <person name="Li C."/>
            <person name="Zhang P."/>
            <person name="Huang Z."/>
            <person name="Berger S.L."/>
            <person name="Reinberg D."/>
            <person name="Wang J."/>
            <person name="Liebig J."/>
        </authorList>
    </citation>
    <scope>NUCLEOTIDE SEQUENCE [LARGE SCALE GENOMIC DNA]</scope>
    <source>
        <strain evidence="4">C129</strain>
    </source>
</reference>
<feature type="compositionally biased region" description="Basic and acidic residues" evidence="1">
    <location>
        <begin position="362"/>
        <end position="371"/>
    </location>
</feature>
<keyword evidence="4" id="KW-1185">Reference proteome</keyword>
<evidence type="ECO:0000256" key="2">
    <source>
        <dbReference type="SAM" id="SignalP"/>
    </source>
</evidence>
<dbReference type="Proteomes" id="UP000000311">
    <property type="component" value="Unassembled WGS sequence"/>
</dbReference>
<organism evidence="4">
    <name type="scientific">Camponotus floridanus</name>
    <name type="common">Florida carpenter ant</name>
    <dbReference type="NCBI Taxonomy" id="104421"/>
    <lineage>
        <taxon>Eukaryota</taxon>
        <taxon>Metazoa</taxon>
        <taxon>Ecdysozoa</taxon>
        <taxon>Arthropoda</taxon>
        <taxon>Hexapoda</taxon>
        <taxon>Insecta</taxon>
        <taxon>Pterygota</taxon>
        <taxon>Neoptera</taxon>
        <taxon>Endopterygota</taxon>
        <taxon>Hymenoptera</taxon>
        <taxon>Apocrita</taxon>
        <taxon>Aculeata</taxon>
        <taxon>Formicoidea</taxon>
        <taxon>Formicidae</taxon>
        <taxon>Formicinae</taxon>
        <taxon>Camponotus</taxon>
    </lineage>
</organism>
<feature type="region of interest" description="Disordered" evidence="1">
    <location>
        <begin position="340"/>
        <end position="380"/>
    </location>
</feature>
<evidence type="ECO:0000313" key="4">
    <source>
        <dbReference type="Proteomes" id="UP000000311"/>
    </source>
</evidence>
<proteinExistence type="predicted"/>
<name>E1ZW15_CAMFO</name>
<dbReference type="AlphaFoldDB" id="E1ZW15"/>
<evidence type="ECO:0000256" key="1">
    <source>
        <dbReference type="SAM" id="MobiDB-lite"/>
    </source>
</evidence>
<feature type="signal peptide" evidence="2">
    <location>
        <begin position="1"/>
        <end position="20"/>
    </location>
</feature>
<protein>
    <submittedName>
        <fullName evidence="3">Uncharacterized protein</fullName>
    </submittedName>
</protein>
<feature type="chain" id="PRO_5003156198" evidence="2">
    <location>
        <begin position="21"/>
        <end position="546"/>
    </location>
</feature>
<dbReference type="InParanoid" id="E1ZW15"/>
<sequence length="546" mass="61528">MYLSMCVIVCVIAIRPDVGAYPLDAFDDVDNGVEELNNVYLLVFGKRDKLFPEESGILPENRITIKLSREPAIIRFQFINSHSAQWWLTRRGSVLEYLKNFTSATATLAPSSFFFSGNEVILVKTSDDTDRSLCFTSPAAASFVVIGPLCIAHRLEWLGLTLHRLFSGRKAAVATTGQILFYATADCNILNPDRILENVIIVEISKEGGSERYEPEIAPSTSEKDVYMCGVAVLLERRLAFILDLRKSLGNYQVGTGEKCNNSRDTFLTPVASPLSPWGRNRAPVPDYSLPRMSQDMRRATRDNAEFRVNMRPPRSDLSIDYHLRGGTFRLNTSNRDPLARGPFCEADDVRGLREEDEEENDTKKRSRDAPRFGSTGQSADSQTRWHTYCMSETWIYLLVSLYVALSLKHDCVPAHPPPLDRMNKITLDDISNVVIDRVPYSVSSTNHDVYVTLHEESLHLAPIRGAVEIGRSALLACQAEGNATRCCCTYVGIGTVAAWRCDPVGHRTTLPPPRLQTRRTTRARTRRWGTIPERKRLLKDYYIKK</sequence>
<evidence type="ECO:0000313" key="3">
    <source>
        <dbReference type="EMBL" id="EFN74621.1"/>
    </source>
</evidence>
<dbReference type="EMBL" id="GL434739">
    <property type="protein sequence ID" value="EFN74621.1"/>
    <property type="molecule type" value="Genomic_DNA"/>
</dbReference>
<gene>
    <name evidence="3" type="ORF">EAG_01356</name>
</gene>
<keyword evidence="2" id="KW-0732">Signal</keyword>
<accession>E1ZW15</accession>